<dbReference type="NCBIfam" id="NF004489">
    <property type="entry name" value="PRK05819.1"/>
    <property type="match status" value="1"/>
</dbReference>
<evidence type="ECO:0000256" key="5">
    <source>
        <dbReference type="ARBA" id="ARBA00048447"/>
    </source>
</evidence>
<evidence type="ECO:0000256" key="2">
    <source>
        <dbReference type="ARBA" id="ARBA00021980"/>
    </source>
</evidence>
<dbReference type="PANTHER" id="PTHR43691:SF11">
    <property type="entry name" value="FI09636P-RELATED"/>
    <property type="match status" value="1"/>
</dbReference>
<name>A0ABM8BSL4_9MOLU</name>
<sequence length="325" mass="36967">MQFYLLALTSIIQQIKFNFANKKPVIKNINVVTKLTIYYNNYYYLKKGEYMENKEKIPTAHIKAARDQIAKVVIMPGDPLRAQFIASNFLQDSKQVNNVRNMLMFTGKYKGYNITIAASGMGMPSIGIYSYELFKFYDVDCIIRVGSAGSYQKDVKVYDIINTTKVYSESTFAKYAANIDENQIESVGNISKIINKVAQKIDNEFDQQKNENSSYIVSEKINLRSGLIHSSDVFYRINDNDYKTNPLISKCLAVEMESFALFANAKHLEKNAACLLTISDSFITGESISATLRETSFKKMMILALESAVAYYKEEDIDDNLSNRN</sequence>
<dbReference type="InterPro" id="IPR004402">
    <property type="entry name" value="DeoD-type"/>
</dbReference>
<comment type="catalytic activity">
    <reaction evidence="5">
        <text>uridine + phosphate = alpha-D-ribose 1-phosphate + uracil</text>
        <dbReference type="Rhea" id="RHEA:24388"/>
        <dbReference type="ChEBI" id="CHEBI:16704"/>
        <dbReference type="ChEBI" id="CHEBI:17568"/>
        <dbReference type="ChEBI" id="CHEBI:43474"/>
        <dbReference type="ChEBI" id="CHEBI:57720"/>
        <dbReference type="EC" id="2.4.2.3"/>
    </reaction>
</comment>
<dbReference type="CDD" id="cd09006">
    <property type="entry name" value="PNP_EcPNPI-like"/>
    <property type="match status" value="1"/>
</dbReference>
<evidence type="ECO:0000256" key="4">
    <source>
        <dbReference type="ARBA" id="ARBA00022679"/>
    </source>
</evidence>
<gene>
    <name evidence="7" type="ORF">SHM_03340</name>
</gene>
<keyword evidence="8" id="KW-1185">Reference proteome</keyword>
<dbReference type="EC" id="2.4.2.3" evidence="1"/>
<dbReference type="Pfam" id="PF01048">
    <property type="entry name" value="PNP_UDP_1"/>
    <property type="match status" value="1"/>
</dbReference>
<dbReference type="Proteomes" id="UP001163387">
    <property type="component" value="Chromosome"/>
</dbReference>
<organism evidence="7 8">
    <name type="scientific">Spiroplasma ixodetis</name>
    <dbReference type="NCBI Taxonomy" id="2141"/>
    <lineage>
        <taxon>Bacteria</taxon>
        <taxon>Bacillati</taxon>
        <taxon>Mycoplasmatota</taxon>
        <taxon>Mollicutes</taxon>
        <taxon>Entomoplasmatales</taxon>
        <taxon>Spiroplasmataceae</taxon>
        <taxon>Spiroplasma</taxon>
    </lineage>
</organism>
<dbReference type="InterPro" id="IPR035994">
    <property type="entry name" value="Nucleoside_phosphorylase_sf"/>
</dbReference>
<dbReference type="Gene3D" id="3.40.50.1580">
    <property type="entry name" value="Nucleoside phosphorylase domain"/>
    <property type="match status" value="1"/>
</dbReference>
<proteinExistence type="predicted"/>
<evidence type="ECO:0000259" key="6">
    <source>
        <dbReference type="Pfam" id="PF01048"/>
    </source>
</evidence>
<accession>A0ABM8BSL4</accession>
<keyword evidence="4" id="KW-0808">Transferase</keyword>
<dbReference type="EMBL" id="AP026933">
    <property type="protein sequence ID" value="BDT02688.1"/>
    <property type="molecule type" value="Genomic_DNA"/>
</dbReference>
<dbReference type="SUPFAM" id="SSF53167">
    <property type="entry name" value="Purine and uridine phosphorylases"/>
    <property type="match status" value="1"/>
</dbReference>
<dbReference type="InterPro" id="IPR000845">
    <property type="entry name" value="Nucleoside_phosphorylase_d"/>
</dbReference>
<evidence type="ECO:0000313" key="7">
    <source>
        <dbReference type="EMBL" id="BDT02688.1"/>
    </source>
</evidence>
<feature type="domain" description="Nucleoside phosphorylase" evidence="6">
    <location>
        <begin position="71"/>
        <end position="282"/>
    </location>
</feature>
<evidence type="ECO:0000313" key="8">
    <source>
        <dbReference type="Proteomes" id="UP001163387"/>
    </source>
</evidence>
<evidence type="ECO:0000256" key="1">
    <source>
        <dbReference type="ARBA" id="ARBA00011888"/>
    </source>
</evidence>
<protein>
    <recommendedName>
        <fullName evidence="2">Uridine phosphorylase</fullName>
        <ecNumber evidence="1">2.4.2.3</ecNumber>
    </recommendedName>
</protein>
<reference evidence="7 8" key="1">
    <citation type="journal article" date="2022" name="Front. Microbiol.">
        <title>Male-killing mechanisms vary between Spiroplasma species.</title>
        <authorList>
            <person name="Arai H."/>
            <person name="Inoue M."/>
            <person name="Kageyama D."/>
        </authorList>
    </citation>
    <scope>NUCLEOTIDE SEQUENCE [LARGE SCALE GENOMIC DNA]</scope>
    <source>
        <strain evidence="8">sHm</strain>
    </source>
</reference>
<dbReference type="PANTHER" id="PTHR43691">
    <property type="entry name" value="URIDINE PHOSPHORYLASE"/>
    <property type="match status" value="1"/>
</dbReference>
<evidence type="ECO:0000256" key="3">
    <source>
        <dbReference type="ARBA" id="ARBA00022676"/>
    </source>
</evidence>
<keyword evidence="3" id="KW-0328">Glycosyltransferase</keyword>